<evidence type="ECO:0000313" key="4">
    <source>
        <dbReference type="Proteomes" id="UP001138709"/>
    </source>
</evidence>
<dbReference type="AlphaFoldDB" id="A0A9X9XDZ8"/>
<reference evidence="3" key="1">
    <citation type="submission" date="2020-01" db="EMBL/GenBank/DDBJ databases">
        <authorList>
            <person name="Rat A."/>
        </authorList>
    </citation>
    <scope>NUCLEOTIDE SEQUENCE</scope>
    <source>
        <strain evidence="3">LMG 31228</strain>
    </source>
</reference>
<dbReference type="RefSeq" id="WP_211847469.1">
    <property type="nucleotide sequence ID" value="NZ_JAAEDL010000015.1"/>
</dbReference>
<organism evidence="3 4">
    <name type="scientific">Neoroseomonas eburnea</name>
    <dbReference type="NCBI Taxonomy" id="1346889"/>
    <lineage>
        <taxon>Bacteria</taxon>
        <taxon>Pseudomonadati</taxon>
        <taxon>Pseudomonadota</taxon>
        <taxon>Alphaproteobacteria</taxon>
        <taxon>Acetobacterales</taxon>
        <taxon>Acetobacteraceae</taxon>
        <taxon>Neoroseomonas</taxon>
    </lineage>
</organism>
<keyword evidence="4" id="KW-1185">Reference proteome</keyword>
<gene>
    <name evidence="3" type="ORF">GXW74_15675</name>
</gene>
<evidence type="ECO:0000259" key="1">
    <source>
        <dbReference type="Pfam" id="PF05838"/>
    </source>
</evidence>
<dbReference type="Proteomes" id="UP001138709">
    <property type="component" value="Unassembled WGS sequence"/>
</dbReference>
<keyword evidence="3" id="KW-0378">Hydrolase</keyword>
<reference evidence="3" key="2">
    <citation type="journal article" date="2021" name="Syst. Appl. Microbiol.">
        <title>Roseomonas hellenica sp. nov., isolated from roots of wild-growing Alkanna tinctoria.</title>
        <authorList>
            <person name="Rat A."/>
            <person name="Naranjo H.D."/>
            <person name="Lebbe L."/>
            <person name="Cnockaert M."/>
            <person name="Krigas N."/>
            <person name="Grigoriadou K."/>
            <person name="Maloupa E."/>
            <person name="Willems A."/>
        </authorList>
    </citation>
    <scope>NUCLEOTIDE SEQUENCE</scope>
    <source>
        <strain evidence="3">LMG 31228</strain>
    </source>
</reference>
<evidence type="ECO:0000313" key="3">
    <source>
        <dbReference type="EMBL" id="MBR0681934.1"/>
    </source>
</evidence>
<feature type="domain" description="TtsA-like Glycoside hydrolase family 108" evidence="1">
    <location>
        <begin position="20"/>
        <end position="103"/>
    </location>
</feature>
<protein>
    <submittedName>
        <fullName evidence="3">Glycoside hydrolase family 108 protein</fullName>
    </submittedName>
</protein>
<feature type="domain" description="Peptidoglycan binding" evidence="2">
    <location>
        <begin position="107"/>
        <end position="168"/>
    </location>
</feature>
<evidence type="ECO:0000259" key="2">
    <source>
        <dbReference type="Pfam" id="PF09374"/>
    </source>
</evidence>
<dbReference type="InterPro" id="IPR018537">
    <property type="entry name" value="Peptidoglycan-bd_3"/>
</dbReference>
<name>A0A9X9XDZ8_9PROT</name>
<dbReference type="EMBL" id="JAAEDL010000015">
    <property type="protein sequence ID" value="MBR0681934.1"/>
    <property type="molecule type" value="Genomic_DNA"/>
</dbReference>
<dbReference type="Gene3D" id="1.20.141.10">
    <property type="entry name" value="Chitosanase, subunit A, domain 1"/>
    <property type="match status" value="1"/>
</dbReference>
<dbReference type="InterPro" id="IPR008565">
    <property type="entry name" value="TtsA-like_GH18_dom"/>
</dbReference>
<dbReference type="Pfam" id="PF05838">
    <property type="entry name" value="Glyco_hydro_108"/>
    <property type="match status" value="1"/>
</dbReference>
<accession>A0A9X9XDZ8</accession>
<proteinExistence type="predicted"/>
<dbReference type="SUPFAM" id="SSF53955">
    <property type="entry name" value="Lysozyme-like"/>
    <property type="match status" value="1"/>
</dbReference>
<dbReference type="CDD" id="cd13926">
    <property type="entry name" value="N-acetylmuramidase_GH108"/>
    <property type="match status" value="1"/>
</dbReference>
<comment type="caution">
    <text evidence="3">The sequence shown here is derived from an EMBL/GenBank/DDBJ whole genome shotgun (WGS) entry which is preliminary data.</text>
</comment>
<dbReference type="Pfam" id="PF09374">
    <property type="entry name" value="PG_binding_3"/>
    <property type="match status" value="1"/>
</dbReference>
<sequence>MTQPPDTPDQATIRFRACVAEVLTHEGGYVDHPRDPGGCTNFGITRATLQAWRRARVTCADVRAMDVAEARAIYRTHYWNAIRADDLPAGIDLVLFDAAVNSGRRRAAEWLQAAVGVEEDGAIGPVTLRATWATNDRGSLIERICAARMVFLRELPTWSTFGRGWTSRVDRVCAVAMRLAGGQ</sequence>
<dbReference type="InterPro" id="IPR023346">
    <property type="entry name" value="Lysozyme-like_dom_sf"/>
</dbReference>
<dbReference type="GO" id="GO:0016787">
    <property type="term" value="F:hydrolase activity"/>
    <property type="evidence" value="ECO:0007669"/>
    <property type="project" value="UniProtKB-KW"/>
</dbReference>